<protein>
    <submittedName>
        <fullName evidence="2">Uncharacterized protein</fullName>
    </submittedName>
</protein>
<dbReference type="EMBL" id="KL363226">
    <property type="protein sequence ID" value="KFD52525.1"/>
    <property type="molecule type" value="Genomic_DNA"/>
</dbReference>
<organism evidence="2 3">
    <name type="scientific">Trichuris suis</name>
    <name type="common">pig whipworm</name>
    <dbReference type="NCBI Taxonomy" id="68888"/>
    <lineage>
        <taxon>Eukaryota</taxon>
        <taxon>Metazoa</taxon>
        <taxon>Ecdysozoa</taxon>
        <taxon>Nematoda</taxon>
        <taxon>Enoplea</taxon>
        <taxon>Dorylaimia</taxon>
        <taxon>Trichinellida</taxon>
        <taxon>Trichuridae</taxon>
        <taxon>Trichuris</taxon>
    </lineage>
</organism>
<dbReference type="AlphaFoldDB" id="A0A085M5M9"/>
<dbReference type="Proteomes" id="UP000030764">
    <property type="component" value="Unassembled WGS sequence"/>
</dbReference>
<gene>
    <name evidence="2" type="ORF">M513_06559</name>
</gene>
<feature type="signal peptide" evidence="1">
    <location>
        <begin position="1"/>
        <end position="28"/>
    </location>
</feature>
<keyword evidence="3" id="KW-1185">Reference proteome</keyword>
<evidence type="ECO:0000313" key="3">
    <source>
        <dbReference type="Proteomes" id="UP000030764"/>
    </source>
</evidence>
<evidence type="ECO:0000256" key="1">
    <source>
        <dbReference type="SAM" id="SignalP"/>
    </source>
</evidence>
<keyword evidence="1" id="KW-0732">Signal</keyword>
<proteinExistence type="predicted"/>
<reference evidence="2 3" key="1">
    <citation type="journal article" date="2014" name="Nat. Genet.">
        <title>Genome and transcriptome of the porcine whipworm Trichuris suis.</title>
        <authorList>
            <person name="Jex A.R."/>
            <person name="Nejsum P."/>
            <person name="Schwarz E.M."/>
            <person name="Hu L."/>
            <person name="Young N.D."/>
            <person name="Hall R.S."/>
            <person name="Korhonen P.K."/>
            <person name="Liao S."/>
            <person name="Thamsborg S."/>
            <person name="Xia J."/>
            <person name="Xu P."/>
            <person name="Wang S."/>
            <person name="Scheerlinck J.P."/>
            <person name="Hofmann A."/>
            <person name="Sternberg P.W."/>
            <person name="Wang J."/>
            <person name="Gasser R.B."/>
        </authorList>
    </citation>
    <scope>NUCLEOTIDE SEQUENCE [LARGE SCALE GENOMIC DNA]</scope>
    <source>
        <strain evidence="2">DCEP-RM93M</strain>
    </source>
</reference>
<evidence type="ECO:0000313" key="2">
    <source>
        <dbReference type="EMBL" id="KFD52525.1"/>
    </source>
</evidence>
<feature type="chain" id="PRO_5001794993" evidence="1">
    <location>
        <begin position="29"/>
        <end position="556"/>
    </location>
</feature>
<accession>A0A085M5M9</accession>
<name>A0A085M5M9_9BILA</name>
<sequence length="556" mass="62495">MFRHAMMTHAATFAVLLLSSLLVAKSDAATSCQAEFNQFKTCMGTAFNRVVQKADVDSKLAKVHVCFKNGNCKVSNQLTGGDSTKGATCNKSLFRQLGQSIDTCMKRKAPNFSYKEMMKKAPGSASYNFAEAKRKISKMVLLKQDVKSCPANTRQRVDNCRKPVAKQSTEDMKRYIDELCSAKNGCLAKISNSCKKQLEERKRDMLKCACETIERDPGKYAHEFLGCLGRKDSPTVEGTVKRSLPRFERVRGQNLKAPWSRRRPDKDSEEKMVACGCLLTACLLVVSFLNGASGDQACTGEFNKFKDCMTGAFDRLVQRSNIEPKLEQAKQCFEKAKCNVTGRPFGPPGSHHSGHQCRKQVFEELGQKVETCVKDKFPGFTFSDLFLKKRPGAGPKGPGFQMPFAGRKIGRYFRILRDPNVCPPEVKDQVTQCLKPIVSEAKGAMKGYVTELCSEKDKCMASMSPTCKQEFDSLKKEVVNCACGQLEPNAAKYAHEFLSCIGKTDRPNEMFKKMIEGFIPKFCKRMKENPDICQNLEALFSRRHHHHHHHHHHHLH</sequence>